<protein>
    <recommendedName>
        <fullName evidence="4">S-protein homolog</fullName>
    </recommendedName>
</protein>
<dbReference type="OrthoDB" id="930177at2759"/>
<reference evidence="2 3" key="1">
    <citation type="journal article" date="2013" name="BMC Genomics">
        <title>The miniature genome of a carnivorous plant Genlisea aurea contains a low number of genes and short non-coding sequences.</title>
        <authorList>
            <person name="Leushkin E.V."/>
            <person name="Sutormin R.A."/>
            <person name="Nabieva E.R."/>
            <person name="Penin A.A."/>
            <person name="Kondrashov A.S."/>
            <person name="Logacheva M.D."/>
        </authorList>
    </citation>
    <scope>NUCLEOTIDE SEQUENCE [LARGE SCALE GENOMIC DNA]</scope>
</reference>
<dbReference type="AlphaFoldDB" id="S8CX50"/>
<dbReference type="Proteomes" id="UP000015453">
    <property type="component" value="Unassembled WGS sequence"/>
</dbReference>
<evidence type="ECO:0008006" key="4">
    <source>
        <dbReference type="Google" id="ProtNLM"/>
    </source>
</evidence>
<proteinExistence type="predicted"/>
<name>S8CX50_9LAMI</name>
<keyword evidence="1" id="KW-0472">Membrane</keyword>
<evidence type="ECO:0000256" key="1">
    <source>
        <dbReference type="SAM" id="Phobius"/>
    </source>
</evidence>
<evidence type="ECO:0000313" key="3">
    <source>
        <dbReference type="Proteomes" id="UP000015453"/>
    </source>
</evidence>
<accession>S8CX50</accession>
<comment type="caution">
    <text evidence="2">The sequence shown here is derived from an EMBL/GenBank/DDBJ whole genome shotgun (WGS) entry which is preliminary data.</text>
</comment>
<keyword evidence="3" id="KW-1185">Reference proteome</keyword>
<evidence type="ECO:0000313" key="2">
    <source>
        <dbReference type="EMBL" id="EPS69551.1"/>
    </source>
</evidence>
<sequence length="153" mass="17613">MGNSTTLKILAAITAVIVLVLCFVVFSFGFVAIMPEVEVTIANDGASPVLFMCQLTDKSDSLYTLKSNVTYIFHFTQIAFPMRWCFLYINPNTHGFFWAYTVRSRCTKCFWSVTKHVSLYRGDKGRWERQKLFMPPDFSISDYRLDKKQVSST</sequence>
<feature type="transmembrane region" description="Helical" evidence="1">
    <location>
        <begin position="9"/>
        <end position="34"/>
    </location>
</feature>
<dbReference type="EMBL" id="AUSU01002072">
    <property type="protein sequence ID" value="EPS69551.1"/>
    <property type="molecule type" value="Genomic_DNA"/>
</dbReference>
<gene>
    <name evidence="2" type="ORF">M569_05216</name>
</gene>
<keyword evidence="1" id="KW-1133">Transmembrane helix</keyword>
<organism evidence="2 3">
    <name type="scientific">Genlisea aurea</name>
    <dbReference type="NCBI Taxonomy" id="192259"/>
    <lineage>
        <taxon>Eukaryota</taxon>
        <taxon>Viridiplantae</taxon>
        <taxon>Streptophyta</taxon>
        <taxon>Embryophyta</taxon>
        <taxon>Tracheophyta</taxon>
        <taxon>Spermatophyta</taxon>
        <taxon>Magnoliopsida</taxon>
        <taxon>eudicotyledons</taxon>
        <taxon>Gunneridae</taxon>
        <taxon>Pentapetalae</taxon>
        <taxon>asterids</taxon>
        <taxon>lamiids</taxon>
        <taxon>Lamiales</taxon>
        <taxon>Lentibulariaceae</taxon>
        <taxon>Genlisea</taxon>
    </lineage>
</organism>
<keyword evidence="1" id="KW-0812">Transmembrane</keyword>